<keyword evidence="9" id="KW-0479">Metal-binding</keyword>
<evidence type="ECO:0000256" key="10">
    <source>
        <dbReference type="ARBA" id="ARBA00022729"/>
    </source>
</evidence>
<evidence type="ECO:0000256" key="5">
    <source>
        <dbReference type="ARBA" id="ARBA00014116"/>
    </source>
</evidence>
<keyword evidence="18" id="KW-0458">Lysosome</keyword>
<dbReference type="GO" id="GO:0004180">
    <property type="term" value="F:carboxypeptidase activity"/>
    <property type="evidence" value="ECO:0007669"/>
    <property type="project" value="UniProtKB-KW"/>
</dbReference>
<evidence type="ECO:0000313" key="23">
    <source>
        <dbReference type="EMBL" id="MFC6903639.1"/>
    </source>
</evidence>
<sequence length="435" mass="46504">MRLPDELVGDAYTSDFGWELLEELVAVGNRMAGQAGEAEGARAVASAFEEASLADVQIEEFEVPGWWRGEASLTADRVYDGDHEVIGLPGTPTGRVEAPIVDVGHGSLDEFQATDVEGAIAMAASDSPPGSDRWLHRMEKYAAAADAGAEAFVFRNHVEGCLPATGEIGYHNRPGPIPAVGISKELGARLRRLDEPEGALDVAARNEPTESRNVEATIGPDTDEEVLLTAHVDAHDIAEGANDNGAGCAVVAEVGRLLNRVDLETGVRLITFGSEEIGLYGAYHWAETNDLDRVKCVINVDGAGTSRNLRVGTNGSTELHDLFEEVGEEFDAPVEASDTISPHGDQWAFVQEGVPGVIAGSVSEGSGRGWGHTHADTLDKLDVRDLRAIAIQVAAAVQEAASADRTFTRRSREEIRDGLTSGYEQELKRGGRWPY</sequence>
<evidence type="ECO:0000256" key="12">
    <source>
        <dbReference type="ARBA" id="ARBA00022824"/>
    </source>
</evidence>
<dbReference type="InterPro" id="IPR003137">
    <property type="entry name" value="PA_domain"/>
</dbReference>
<gene>
    <name evidence="23" type="ORF">ACFQGH_00325</name>
</gene>
<feature type="domain" description="PA" evidence="21">
    <location>
        <begin position="96"/>
        <end position="190"/>
    </location>
</feature>
<protein>
    <recommendedName>
        <fullName evidence="5">Carboxypeptidase Q</fullName>
    </recommendedName>
    <alternativeName>
        <fullName evidence="20">Plasma glutamate carboxypeptidase</fullName>
    </alternativeName>
</protein>
<keyword evidence="6" id="KW-0964">Secreted</keyword>
<evidence type="ECO:0000256" key="2">
    <source>
        <dbReference type="ARBA" id="ARBA00004371"/>
    </source>
</evidence>
<proteinExistence type="predicted"/>
<dbReference type="Pfam" id="PF04389">
    <property type="entry name" value="Peptidase_M28"/>
    <property type="match status" value="1"/>
</dbReference>
<evidence type="ECO:0000259" key="21">
    <source>
        <dbReference type="Pfam" id="PF02225"/>
    </source>
</evidence>
<dbReference type="AlphaFoldDB" id="A0ABD5V0F3"/>
<accession>A0ABD5V0F3</accession>
<comment type="caution">
    <text evidence="23">The sequence shown here is derived from an EMBL/GenBank/DDBJ whole genome shotgun (WGS) entry which is preliminary data.</text>
</comment>
<evidence type="ECO:0000256" key="6">
    <source>
        <dbReference type="ARBA" id="ARBA00022525"/>
    </source>
</evidence>
<dbReference type="GO" id="GO:0046872">
    <property type="term" value="F:metal ion binding"/>
    <property type="evidence" value="ECO:0007669"/>
    <property type="project" value="UniProtKB-KW"/>
</dbReference>
<dbReference type="GO" id="GO:0005764">
    <property type="term" value="C:lysosome"/>
    <property type="evidence" value="ECO:0007669"/>
    <property type="project" value="UniProtKB-SubCell"/>
</dbReference>
<evidence type="ECO:0000256" key="4">
    <source>
        <dbReference type="ARBA" id="ARBA00004613"/>
    </source>
</evidence>
<evidence type="ECO:0000256" key="1">
    <source>
        <dbReference type="ARBA" id="ARBA00004240"/>
    </source>
</evidence>
<dbReference type="Proteomes" id="UP001596312">
    <property type="component" value="Unassembled WGS sequence"/>
</dbReference>
<evidence type="ECO:0000256" key="7">
    <source>
        <dbReference type="ARBA" id="ARBA00022645"/>
    </source>
</evidence>
<dbReference type="Gene3D" id="3.40.630.10">
    <property type="entry name" value="Zn peptidases"/>
    <property type="match status" value="1"/>
</dbReference>
<evidence type="ECO:0000256" key="13">
    <source>
        <dbReference type="ARBA" id="ARBA00022833"/>
    </source>
</evidence>
<dbReference type="SUPFAM" id="SSF53187">
    <property type="entry name" value="Zn-dependent exopeptidases"/>
    <property type="match status" value="1"/>
</dbReference>
<evidence type="ECO:0000256" key="20">
    <source>
        <dbReference type="ARBA" id="ARBA00033328"/>
    </source>
</evidence>
<name>A0ABD5V0F3_9EURY</name>
<evidence type="ECO:0000256" key="11">
    <source>
        <dbReference type="ARBA" id="ARBA00022801"/>
    </source>
</evidence>
<dbReference type="EMBL" id="JBHSXQ010000001">
    <property type="protein sequence ID" value="MFC6903639.1"/>
    <property type="molecule type" value="Genomic_DNA"/>
</dbReference>
<keyword evidence="17" id="KW-0325">Glycoprotein</keyword>
<evidence type="ECO:0000259" key="22">
    <source>
        <dbReference type="Pfam" id="PF04389"/>
    </source>
</evidence>
<evidence type="ECO:0000313" key="24">
    <source>
        <dbReference type="Proteomes" id="UP001596312"/>
    </source>
</evidence>
<evidence type="ECO:0000256" key="19">
    <source>
        <dbReference type="ARBA" id="ARBA00025833"/>
    </source>
</evidence>
<evidence type="ECO:0000256" key="8">
    <source>
        <dbReference type="ARBA" id="ARBA00022670"/>
    </source>
</evidence>
<reference evidence="23 24" key="1">
    <citation type="journal article" date="2019" name="Int. J. Syst. Evol. Microbiol.">
        <title>The Global Catalogue of Microorganisms (GCM) 10K type strain sequencing project: providing services to taxonomists for standard genome sequencing and annotation.</title>
        <authorList>
            <consortium name="The Broad Institute Genomics Platform"/>
            <consortium name="The Broad Institute Genome Sequencing Center for Infectious Disease"/>
            <person name="Wu L."/>
            <person name="Ma J."/>
        </authorList>
    </citation>
    <scope>NUCLEOTIDE SEQUENCE [LARGE SCALE GENOMIC DNA]</scope>
    <source>
        <strain evidence="23 24">CGMCC 1.3240</strain>
    </source>
</reference>
<evidence type="ECO:0000256" key="16">
    <source>
        <dbReference type="ARBA" id="ARBA00023145"/>
    </source>
</evidence>
<keyword evidence="12" id="KW-0256">Endoplasmic reticulum</keyword>
<keyword evidence="10" id="KW-0732">Signal</keyword>
<keyword evidence="15" id="KW-0482">Metalloprotease</keyword>
<keyword evidence="11" id="KW-0378">Hydrolase</keyword>
<dbReference type="Pfam" id="PF02225">
    <property type="entry name" value="PA"/>
    <property type="match status" value="1"/>
</dbReference>
<dbReference type="GO" id="GO:0006508">
    <property type="term" value="P:proteolysis"/>
    <property type="evidence" value="ECO:0007669"/>
    <property type="project" value="UniProtKB-KW"/>
</dbReference>
<dbReference type="PANTHER" id="PTHR12053">
    <property type="entry name" value="PROTEASE FAMILY M28 PLASMA GLUTAMATE CARBOXYPEPTIDASE-RELATED"/>
    <property type="match status" value="1"/>
</dbReference>
<keyword evidence="14" id="KW-0333">Golgi apparatus</keyword>
<evidence type="ECO:0000256" key="15">
    <source>
        <dbReference type="ARBA" id="ARBA00023049"/>
    </source>
</evidence>
<evidence type="ECO:0000256" key="18">
    <source>
        <dbReference type="ARBA" id="ARBA00023228"/>
    </source>
</evidence>
<keyword evidence="16" id="KW-0865">Zymogen</keyword>
<keyword evidence="7" id="KW-0121">Carboxypeptidase</keyword>
<evidence type="ECO:0000256" key="17">
    <source>
        <dbReference type="ARBA" id="ARBA00023180"/>
    </source>
</evidence>
<dbReference type="GO" id="GO:0005576">
    <property type="term" value="C:extracellular region"/>
    <property type="evidence" value="ECO:0007669"/>
    <property type="project" value="UniProtKB-SubCell"/>
</dbReference>
<evidence type="ECO:0000256" key="9">
    <source>
        <dbReference type="ARBA" id="ARBA00022723"/>
    </source>
</evidence>
<dbReference type="InterPro" id="IPR046450">
    <property type="entry name" value="PA_dom_sf"/>
</dbReference>
<keyword evidence="8" id="KW-0645">Protease</keyword>
<organism evidence="23 24">
    <name type="scientific">Halalkalicoccus tibetensis</name>
    <dbReference type="NCBI Taxonomy" id="175632"/>
    <lineage>
        <taxon>Archaea</taxon>
        <taxon>Methanobacteriati</taxon>
        <taxon>Methanobacteriota</taxon>
        <taxon>Stenosarchaea group</taxon>
        <taxon>Halobacteria</taxon>
        <taxon>Halobacteriales</taxon>
        <taxon>Halococcaceae</taxon>
        <taxon>Halalkalicoccus</taxon>
    </lineage>
</organism>
<keyword evidence="24" id="KW-1185">Reference proteome</keyword>
<dbReference type="Gene3D" id="3.50.30.30">
    <property type="match status" value="1"/>
</dbReference>
<dbReference type="RefSeq" id="WP_340602131.1">
    <property type="nucleotide sequence ID" value="NZ_JBBMXV010000001.1"/>
</dbReference>
<dbReference type="InterPro" id="IPR007484">
    <property type="entry name" value="Peptidase_M28"/>
</dbReference>
<dbReference type="PANTHER" id="PTHR12053:SF3">
    <property type="entry name" value="CARBOXYPEPTIDASE Q"/>
    <property type="match status" value="1"/>
</dbReference>
<dbReference type="GO" id="GO:0008237">
    <property type="term" value="F:metallopeptidase activity"/>
    <property type="evidence" value="ECO:0007669"/>
    <property type="project" value="UniProtKB-KW"/>
</dbReference>
<evidence type="ECO:0000256" key="3">
    <source>
        <dbReference type="ARBA" id="ARBA00004555"/>
    </source>
</evidence>
<keyword evidence="13" id="KW-0862">Zinc</keyword>
<evidence type="ECO:0000256" key="14">
    <source>
        <dbReference type="ARBA" id="ARBA00023034"/>
    </source>
</evidence>
<feature type="domain" description="Peptidase M28" evidence="22">
    <location>
        <begin position="213"/>
        <end position="396"/>
    </location>
</feature>
<comment type="subcellular location">
    <subcellularLocation>
        <location evidence="1">Endoplasmic reticulum</location>
    </subcellularLocation>
    <subcellularLocation>
        <location evidence="3">Golgi apparatus</location>
    </subcellularLocation>
    <subcellularLocation>
        <location evidence="2">Lysosome</location>
    </subcellularLocation>
    <subcellularLocation>
        <location evidence="4">Secreted</location>
    </subcellularLocation>
</comment>
<comment type="subunit">
    <text evidence="19">Homodimer. The monomeric form is inactive while the homodimer is active.</text>
</comment>
<dbReference type="InterPro" id="IPR039866">
    <property type="entry name" value="CPQ"/>
</dbReference>
<dbReference type="SUPFAM" id="SSF52025">
    <property type="entry name" value="PA domain"/>
    <property type="match status" value="1"/>
</dbReference>